<feature type="region of interest" description="Disordered" evidence="1">
    <location>
        <begin position="1"/>
        <end position="29"/>
    </location>
</feature>
<evidence type="ECO:0000256" key="2">
    <source>
        <dbReference type="SAM" id="Phobius"/>
    </source>
</evidence>
<feature type="transmembrane region" description="Helical" evidence="2">
    <location>
        <begin position="109"/>
        <end position="128"/>
    </location>
</feature>
<name>A0ABV8FX81_9ACTN</name>
<keyword evidence="2" id="KW-0812">Transmembrane</keyword>
<protein>
    <recommendedName>
        <fullName evidence="5">Lysoplasmalogenase</fullName>
    </recommendedName>
</protein>
<evidence type="ECO:0000313" key="3">
    <source>
        <dbReference type="EMBL" id="MFC3999375.1"/>
    </source>
</evidence>
<reference evidence="4" key="1">
    <citation type="journal article" date="2019" name="Int. J. Syst. Evol. Microbiol.">
        <title>The Global Catalogue of Microorganisms (GCM) 10K type strain sequencing project: providing services to taxonomists for standard genome sequencing and annotation.</title>
        <authorList>
            <consortium name="The Broad Institute Genomics Platform"/>
            <consortium name="The Broad Institute Genome Sequencing Center for Infectious Disease"/>
            <person name="Wu L."/>
            <person name="Ma J."/>
        </authorList>
    </citation>
    <scope>NUCLEOTIDE SEQUENCE [LARGE SCALE GENOMIC DNA]</scope>
    <source>
        <strain evidence="4">TBRC 1826</strain>
    </source>
</reference>
<evidence type="ECO:0008006" key="5">
    <source>
        <dbReference type="Google" id="ProtNLM"/>
    </source>
</evidence>
<keyword evidence="4" id="KW-1185">Reference proteome</keyword>
<dbReference type="Proteomes" id="UP001595847">
    <property type="component" value="Unassembled WGS sequence"/>
</dbReference>
<evidence type="ECO:0000313" key="4">
    <source>
        <dbReference type="Proteomes" id="UP001595847"/>
    </source>
</evidence>
<accession>A0ABV8FX81</accession>
<feature type="transmembrane region" description="Helical" evidence="2">
    <location>
        <begin position="88"/>
        <end position="103"/>
    </location>
</feature>
<feature type="transmembrane region" description="Helical" evidence="2">
    <location>
        <begin position="63"/>
        <end position="81"/>
    </location>
</feature>
<evidence type="ECO:0000256" key="1">
    <source>
        <dbReference type="SAM" id="MobiDB-lite"/>
    </source>
</evidence>
<keyword evidence="2" id="KW-0472">Membrane</keyword>
<keyword evidence="2" id="KW-1133">Transmembrane helix</keyword>
<sequence>MSTEHGAGAERQVGAGTENSARTENAVPGRREWPRTLVNRWPTAMALLMTVTTLGGAGSDDGVATFSGILLLLPLLYLVVAKLGRRRATWPLLVAGVAVIFVLEGLELIAPAAVFTAIALVVLVWGAVDGQLRRSGVFRLQALGMLGFGALALIGLAVDPDLGRYAVAAGWFLHGVWDLVHLKRDKVVSRSFAEWCCVVDIVIAIELAIGF</sequence>
<dbReference type="EMBL" id="JBHSBH010000015">
    <property type="protein sequence ID" value="MFC3999375.1"/>
    <property type="molecule type" value="Genomic_DNA"/>
</dbReference>
<organism evidence="3 4">
    <name type="scientific">Nocardiopsis sediminis</name>
    <dbReference type="NCBI Taxonomy" id="1778267"/>
    <lineage>
        <taxon>Bacteria</taxon>
        <taxon>Bacillati</taxon>
        <taxon>Actinomycetota</taxon>
        <taxon>Actinomycetes</taxon>
        <taxon>Streptosporangiales</taxon>
        <taxon>Nocardiopsidaceae</taxon>
        <taxon>Nocardiopsis</taxon>
    </lineage>
</organism>
<gene>
    <name evidence="3" type="ORF">ACFOVU_25920</name>
</gene>
<feature type="transmembrane region" description="Helical" evidence="2">
    <location>
        <begin position="140"/>
        <end position="158"/>
    </location>
</feature>
<comment type="caution">
    <text evidence="3">The sequence shown here is derived from an EMBL/GenBank/DDBJ whole genome shotgun (WGS) entry which is preliminary data.</text>
</comment>
<proteinExistence type="predicted"/>